<sequence length="655" mass="73179">MSDQRLDPGGTARPEDALAPGKPTSQKADAVPSQSFRETLRGLWPYLWPHDRADLRRRVYFGFVLLLAAKIVTVAMPYGFKWSVDALTGEVQGDPAGLLMMGAVSLTVLYGGMRVAMALLTQWRDGLFASVAMNAVRRLALETFRHMHLLSLRFHLERKTGGLTRVLERGREGIEELVRMFVLNLLPTILEFALVLGVLWWQFDWRFAAIVFVMVTAYLAFTYRVTEWRIDIRRRMNASDNEANTKAIDSLLNYETVKYFGAEKREAERYDTSLARYESASVDTYVSLAYLNSGQAVIFSLGLVSVMILAIGDVRSGNTSVGGFVMVNAMLMQLYFPLNFMGTLYREIRQSMIDIGEMFSIMARDPEVKDKPGASPLKVEAGELRFDDVVFAYTPERPILRGVSFTVPAGRTVAVVGPSGAGKSTLSRLIFRFYEPQSGRILIDGQDISEVQQESLRDAIGMVPQDTVLFNDTIEYNIRYGRPDALHAEVVEAARLARIDTFITSLPQGYDTQVGERGLKLSGGEKQRVAIARTILKAPRILVLDEATSALDSFTEREIQQALEKVSEGRTTLVIAHRLSTIVNADEILVFDRGTIAERGTHLQLLAKGGLYAALWNRQRQVDAARETLALDADTASPPPVSQDVHEYDERNERV</sequence>
<dbReference type="InterPro" id="IPR003593">
    <property type="entry name" value="AAA+_ATPase"/>
</dbReference>
<comment type="similarity">
    <text evidence="2">Belongs to the ABC transporter superfamily.</text>
</comment>
<feature type="transmembrane region" description="Helical" evidence="9">
    <location>
        <begin position="59"/>
        <end position="78"/>
    </location>
</feature>
<keyword evidence="3 9" id="KW-0812">Transmembrane</keyword>
<keyword evidence="4" id="KW-0547">Nucleotide-binding</keyword>
<evidence type="ECO:0000256" key="8">
    <source>
        <dbReference type="SAM" id="MobiDB-lite"/>
    </source>
</evidence>
<organism evidence="12 13">
    <name type="scientific">Pseudochelatococcus contaminans</name>
    <dbReference type="NCBI Taxonomy" id="1538103"/>
    <lineage>
        <taxon>Bacteria</taxon>
        <taxon>Pseudomonadati</taxon>
        <taxon>Pseudomonadota</taxon>
        <taxon>Alphaproteobacteria</taxon>
        <taxon>Hyphomicrobiales</taxon>
        <taxon>Chelatococcaceae</taxon>
        <taxon>Pseudochelatococcus</taxon>
    </lineage>
</organism>
<evidence type="ECO:0000256" key="4">
    <source>
        <dbReference type="ARBA" id="ARBA00022741"/>
    </source>
</evidence>
<dbReference type="PROSITE" id="PS00211">
    <property type="entry name" value="ABC_TRANSPORTER_1"/>
    <property type="match status" value="1"/>
</dbReference>
<dbReference type="SUPFAM" id="SSF52540">
    <property type="entry name" value="P-loop containing nucleoside triphosphate hydrolases"/>
    <property type="match status" value="1"/>
</dbReference>
<feature type="transmembrane region" description="Helical" evidence="9">
    <location>
        <begin position="323"/>
        <end position="345"/>
    </location>
</feature>
<dbReference type="Gene3D" id="3.40.50.300">
    <property type="entry name" value="P-loop containing nucleotide triphosphate hydrolases"/>
    <property type="match status" value="1"/>
</dbReference>
<evidence type="ECO:0000256" key="3">
    <source>
        <dbReference type="ARBA" id="ARBA00022692"/>
    </source>
</evidence>
<feature type="transmembrane region" description="Helical" evidence="9">
    <location>
        <begin position="207"/>
        <end position="226"/>
    </location>
</feature>
<dbReference type="Gene3D" id="1.20.1560.10">
    <property type="entry name" value="ABC transporter type 1, transmembrane domain"/>
    <property type="match status" value="1"/>
</dbReference>
<evidence type="ECO:0000256" key="2">
    <source>
        <dbReference type="ARBA" id="ARBA00005417"/>
    </source>
</evidence>
<dbReference type="InterPro" id="IPR039421">
    <property type="entry name" value="Type_1_exporter"/>
</dbReference>
<dbReference type="Pfam" id="PF00005">
    <property type="entry name" value="ABC_tran"/>
    <property type="match status" value="1"/>
</dbReference>
<feature type="region of interest" description="Disordered" evidence="8">
    <location>
        <begin position="1"/>
        <end position="31"/>
    </location>
</feature>
<comment type="caution">
    <text evidence="12">The sequence shown here is derived from an EMBL/GenBank/DDBJ whole genome shotgun (WGS) entry which is preliminary data.</text>
</comment>
<name>A0A7W5Z5K9_9HYPH</name>
<keyword evidence="7 9" id="KW-0472">Membrane</keyword>
<dbReference type="AlphaFoldDB" id="A0A7W5Z5K9"/>
<evidence type="ECO:0000256" key="1">
    <source>
        <dbReference type="ARBA" id="ARBA00004651"/>
    </source>
</evidence>
<gene>
    <name evidence="12" type="ORF">FHS81_002210</name>
</gene>
<feature type="region of interest" description="Disordered" evidence="8">
    <location>
        <begin position="631"/>
        <end position="655"/>
    </location>
</feature>
<evidence type="ECO:0000256" key="9">
    <source>
        <dbReference type="SAM" id="Phobius"/>
    </source>
</evidence>
<keyword evidence="5 12" id="KW-0067">ATP-binding</keyword>
<evidence type="ECO:0000256" key="7">
    <source>
        <dbReference type="ARBA" id="ARBA00023136"/>
    </source>
</evidence>
<dbReference type="FunFam" id="3.40.50.300:FF:003468">
    <property type="entry name" value="ABC transporter"/>
    <property type="match status" value="1"/>
</dbReference>
<evidence type="ECO:0000313" key="12">
    <source>
        <dbReference type="EMBL" id="MBB3810114.1"/>
    </source>
</evidence>
<accession>A0A7W5Z5K9</accession>
<dbReference type="PANTHER" id="PTHR24221:SF654">
    <property type="entry name" value="ATP-BINDING CASSETTE SUB-FAMILY B MEMBER 6"/>
    <property type="match status" value="1"/>
</dbReference>
<dbReference type="PANTHER" id="PTHR24221">
    <property type="entry name" value="ATP-BINDING CASSETTE SUB-FAMILY B"/>
    <property type="match status" value="1"/>
</dbReference>
<proteinExistence type="inferred from homology"/>
<protein>
    <submittedName>
        <fullName evidence="12">ATP-binding cassette subfamily B protein</fullName>
    </submittedName>
</protein>
<dbReference type="SUPFAM" id="SSF90123">
    <property type="entry name" value="ABC transporter transmembrane region"/>
    <property type="match status" value="1"/>
</dbReference>
<dbReference type="PROSITE" id="PS50929">
    <property type="entry name" value="ABC_TM1F"/>
    <property type="match status" value="1"/>
</dbReference>
<dbReference type="GO" id="GO:0005886">
    <property type="term" value="C:plasma membrane"/>
    <property type="evidence" value="ECO:0007669"/>
    <property type="project" value="UniProtKB-SubCell"/>
</dbReference>
<dbReference type="RefSeq" id="WP_183752883.1">
    <property type="nucleotide sequence ID" value="NZ_JACICC010000005.1"/>
</dbReference>
<dbReference type="CDD" id="cd18582">
    <property type="entry name" value="ABC_6TM_ATM1_ABCB7"/>
    <property type="match status" value="1"/>
</dbReference>
<keyword evidence="13" id="KW-1185">Reference proteome</keyword>
<dbReference type="GO" id="GO:0140359">
    <property type="term" value="F:ABC-type transporter activity"/>
    <property type="evidence" value="ECO:0007669"/>
    <property type="project" value="InterPro"/>
</dbReference>
<evidence type="ECO:0000256" key="5">
    <source>
        <dbReference type="ARBA" id="ARBA00022840"/>
    </source>
</evidence>
<evidence type="ECO:0000313" key="13">
    <source>
        <dbReference type="Proteomes" id="UP000537592"/>
    </source>
</evidence>
<feature type="domain" description="ABC transmembrane type-1" evidence="11">
    <location>
        <begin position="61"/>
        <end position="350"/>
    </location>
</feature>
<feature type="transmembrane region" description="Helical" evidence="9">
    <location>
        <begin position="98"/>
        <end position="120"/>
    </location>
</feature>
<dbReference type="InterPro" id="IPR017871">
    <property type="entry name" value="ABC_transporter-like_CS"/>
</dbReference>
<dbReference type="EMBL" id="JACICC010000005">
    <property type="protein sequence ID" value="MBB3810114.1"/>
    <property type="molecule type" value="Genomic_DNA"/>
</dbReference>
<reference evidence="12 13" key="1">
    <citation type="submission" date="2020-08" db="EMBL/GenBank/DDBJ databases">
        <title>Genomic Encyclopedia of Type Strains, Phase IV (KMG-IV): sequencing the most valuable type-strain genomes for metagenomic binning, comparative biology and taxonomic classification.</title>
        <authorList>
            <person name="Goeker M."/>
        </authorList>
    </citation>
    <scope>NUCLEOTIDE SEQUENCE [LARGE SCALE GENOMIC DNA]</scope>
    <source>
        <strain evidence="12 13">DSM 28760</strain>
    </source>
</reference>
<feature type="transmembrane region" description="Helical" evidence="9">
    <location>
        <begin position="288"/>
        <end position="311"/>
    </location>
</feature>
<dbReference type="Proteomes" id="UP000537592">
    <property type="component" value="Unassembled WGS sequence"/>
</dbReference>
<comment type="subcellular location">
    <subcellularLocation>
        <location evidence="1">Cell membrane</location>
        <topology evidence="1">Multi-pass membrane protein</topology>
    </subcellularLocation>
</comment>
<dbReference type="GO" id="GO:0005524">
    <property type="term" value="F:ATP binding"/>
    <property type="evidence" value="ECO:0007669"/>
    <property type="project" value="UniProtKB-KW"/>
</dbReference>
<evidence type="ECO:0000259" key="10">
    <source>
        <dbReference type="PROSITE" id="PS50893"/>
    </source>
</evidence>
<keyword evidence="6 9" id="KW-1133">Transmembrane helix</keyword>
<feature type="transmembrane region" description="Helical" evidence="9">
    <location>
        <begin position="181"/>
        <end position="201"/>
    </location>
</feature>
<dbReference type="InterPro" id="IPR011527">
    <property type="entry name" value="ABC1_TM_dom"/>
</dbReference>
<dbReference type="InterPro" id="IPR003439">
    <property type="entry name" value="ABC_transporter-like_ATP-bd"/>
</dbReference>
<dbReference type="CDD" id="cd03253">
    <property type="entry name" value="ABCC_ATM1_transporter"/>
    <property type="match status" value="1"/>
</dbReference>
<dbReference type="InterPro" id="IPR036640">
    <property type="entry name" value="ABC1_TM_sf"/>
</dbReference>
<dbReference type="GO" id="GO:0016887">
    <property type="term" value="F:ATP hydrolysis activity"/>
    <property type="evidence" value="ECO:0007669"/>
    <property type="project" value="InterPro"/>
</dbReference>
<dbReference type="SMART" id="SM00382">
    <property type="entry name" value="AAA"/>
    <property type="match status" value="1"/>
</dbReference>
<dbReference type="Pfam" id="PF00664">
    <property type="entry name" value="ABC_membrane"/>
    <property type="match status" value="1"/>
</dbReference>
<evidence type="ECO:0000259" key="11">
    <source>
        <dbReference type="PROSITE" id="PS50929"/>
    </source>
</evidence>
<feature type="domain" description="ABC transporter" evidence="10">
    <location>
        <begin position="384"/>
        <end position="618"/>
    </location>
</feature>
<feature type="compositionally biased region" description="Basic and acidic residues" evidence="8">
    <location>
        <begin position="644"/>
        <end position="655"/>
    </location>
</feature>
<evidence type="ECO:0000256" key="6">
    <source>
        <dbReference type="ARBA" id="ARBA00022989"/>
    </source>
</evidence>
<dbReference type="PROSITE" id="PS50893">
    <property type="entry name" value="ABC_TRANSPORTER_2"/>
    <property type="match status" value="1"/>
</dbReference>
<dbReference type="InterPro" id="IPR027417">
    <property type="entry name" value="P-loop_NTPase"/>
</dbReference>